<evidence type="ECO:0000256" key="4">
    <source>
        <dbReference type="ARBA" id="ARBA00023239"/>
    </source>
</evidence>
<keyword evidence="3" id="KW-0663">Pyridoxal phosphate</keyword>
<reference evidence="6" key="1">
    <citation type="journal article" date="2023" name="Mol. Phylogenet. Evol.">
        <title>Genome-scale phylogeny and comparative genomics of the fungal order Sordariales.</title>
        <authorList>
            <person name="Hensen N."/>
            <person name="Bonometti L."/>
            <person name="Westerberg I."/>
            <person name="Brannstrom I.O."/>
            <person name="Guillou S."/>
            <person name="Cros-Aarteil S."/>
            <person name="Calhoun S."/>
            <person name="Haridas S."/>
            <person name="Kuo A."/>
            <person name="Mondo S."/>
            <person name="Pangilinan J."/>
            <person name="Riley R."/>
            <person name="LaButti K."/>
            <person name="Andreopoulos B."/>
            <person name="Lipzen A."/>
            <person name="Chen C."/>
            <person name="Yan M."/>
            <person name="Daum C."/>
            <person name="Ng V."/>
            <person name="Clum A."/>
            <person name="Steindorff A."/>
            <person name="Ohm R.A."/>
            <person name="Martin F."/>
            <person name="Silar P."/>
            <person name="Natvig D.O."/>
            <person name="Lalanne C."/>
            <person name="Gautier V."/>
            <person name="Ament-Velasquez S.L."/>
            <person name="Kruys A."/>
            <person name="Hutchinson M.I."/>
            <person name="Powell A.J."/>
            <person name="Barry K."/>
            <person name="Miller A.N."/>
            <person name="Grigoriev I.V."/>
            <person name="Debuchy R."/>
            <person name="Gladieux P."/>
            <person name="Hiltunen Thoren M."/>
            <person name="Johannesson H."/>
        </authorList>
    </citation>
    <scope>NUCLEOTIDE SEQUENCE</scope>
    <source>
        <strain evidence="6">CBS 508.74</strain>
    </source>
</reference>
<dbReference type="GO" id="GO:0005524">
    <property type="term" value="F:ATP binding"/>
    <property type="evidence" value="ECO:0007669"/>
    <property type="project" value="TreeGrafter"/>
</dbReference>
<dbReference type="InterPro" id="IPR001926">
    <property type="entry name" value="TrpB-like_PALP"/>
</dbReference>
<dbReference type="RefSeq" id="XP_064671580.1">
    <property type="nucleotide sequence ID" value="XM_064814941.1"/>
</dbReference>
<dbReference type="GO" id="GO:0030170">
    <property type="term" value="F:pyridoxal phosphate binding"/>
    <property type="evidence" value="ECO:0007669"/>
    <property type="project" value="TreeGrafter"/>
</dbReference>
<accession>A0AAN6THJ9</accession>
<keyword evidence="4" id="KW-0456">Lyase</keyword>
<reference evidence="6" key="2">
    <citation type="submission" date="2023-05" db="EMBL/GenBank/DDBJ databases">
        <authorList>
            <consortium name="Lawrence Berkeley National Laboratory"/>
            <person name="Steindorff A."/>
            <person name="Hensen N."/>
            <person name="Bonometti L."/>
            <person name="Westerberg I."/>
            <person name="Brannstrom I.O."/>
            <person name="Guillou S."/>
            <person name="Cros-Aarteil S."/>
            <person name="Calhoun S."/>
            <person name="Haridas S."/>
            <person name="Kuo A."/>
            <person name="Mondo S."/>
            <person name="Pangilinan J."/>
            <person name="Riley R."/>
            <person name="Labutti K."/>
            <person name="Andreopoulos B."/>
            <person name="Lipzen A."/>
            <person name="Chen C."/>
            <person name="Yanf M."/>
            <person name="Daum C."/>
            <person name="Ng V."/>
            <person name="Clum A."/>
            <person name="Ohm R."/>
            <person name="Martin F."/>
            <person name="Silar P."/>
            <person name="Natvig D."/>
            <person name="Lalanne C."/>
            <person name="Gautier V."/>
            <person name="Ament-Velasquez S.L."/>
            <person name="Kruys A."/>
            <person name="Hutchinson M.I."/>
            <person name="Powell A.J."/>
            <person name="Barry K."/>
            <person name="Miller A.N."/>
            <person name="Grigoriev I.V."/>
            <person name="Debuchy R."/>
            <person name="Gladieux P."/>
            <person name="Thoren M.H."/>
            <person name="Johannesson H."/>
        </authorList>
    </citation>
    <scope>NUCLEOTIDE SEQUENCE</scope>
    <source>
        <strain evidence="6">CBS 508.74</strain>
    </source>
</reference>
<evidence type="ECO:0000256" key="2">
    <source>
        <dbReference type="ARBA" id="ARBA00010869"/>
    </source>
</evidence>
<dbReference type="GeneID" id="89939066"/>
<dbReference type="GO" id="GO:0030378">
    <property type="term" value="F:serine racemase activity"/>
    <property type="evidence" value="ECO:0007669"/>
    <property type="project" value="TreeGrafter"/>
</dbReference>
<sequence length="374" mass="40323">MADPSTSPPLTRASVQAALKLIEPYVHKTPVLTNTSLNRLASAPRTAAELEGTEWAGQTPAKPVLRFWFKCENLQKIGAFKARGAFHAIERLKLEPGWEENGGRERGVVTHSSGNHAQALAFAAQTSRIPCHIITPHSSSRAKISAARDTYGAHITFSGPTHPERQAVCDAVAAQTGARFVPPYNHPDIILGAGTAALELQAQFFASPNNNSGRRRLNAIITPCSGGGLLSGTALSCEGTGILVFGAEPSYQGADDARRGFYSGKRIEFVKSETIADGLRTPLGEIPWGVIYERRLVKGMYSVGEEQIKAAMRLVWERMKLVVEPSAVVGLAVALYNEEFRRMVEVEGGEEGWDLGVVFSGGNVDLEKVADLFA</sequence>
<dbReference type="CDD" id="cd01562">
    <property type="entry name" value="Thr-dehyd"/>
    <property type="match status" value="1"/>
</dbReference>
<dbReference type="GO" id="GO:0000287">
    <property type="term" value="F:magnesium ion binding"/>
    <property type="evidence" value="ECO:0007669"/>
    <property type="project" value="TreeGrafter"/>
</dbReference>
<feature type="domain" description="Tryptophan synthase beta chain-like PALP" evidence="5">
    <location>
        <begin position="65"/>
        <end position="339"/>
    </location>
</feature>
<dbReference type="EMBL" id="MU853338">
    <property type="protein sequence ID" value="KAK4114010.1"/>
    <property type="molecule type" value="Genomic_DNA"/>
</dbReference>
<evidence type="ECO:0000259" key="5">
    <source>
        <dbReference type="Pfam" id="PF00291"/>
    </source>
</evidence>
<dbReference type="Pfam" id="PF00291">
    <property type="entry name" value="PALP"/>
    <property type="match status" value="1"/>
</dbReference>
<dbReference type="GO" id="GO:0008721">
    <property type="term" value="F:D-serine ammonia-lyase activity"/>
    <property type="evidence" value="ECO:0007669"/>
    <property type="project" value="TreeGrafter"/>
</dbReference>
<protein>
    <submittedName>
        <fullName evidence="6">Threonine dehydratase catabolic</fullName>
    </submittedName>
</protein>
<dbReference type="SUPFAM" id="SSF53686">
    <property type="entry name" value="Tryptophan synthase beta subunit-like PLP-dependent enzymes"/>
    <property type="match status" value="1"/>
</dbReference>
<evidence type="ECO:0000313" key="6">
    <source>
        <dbReference type="EMBL" id="KAK4114010.1"/>
    </source>
</evidence>
<dbReference type="AlphaFoldDB" id="A0AAN6THJ9"/>
<dbReference type="Gene3D" id="3.40.50.1100">
    <property type="match status" value="2"/>
</dbReference>
<dbReference type="InterPro" id="IPR036052">
    <property type="entry name" value="TrpB-like_PALP_sf"/>
</dbReference>
<evidence type="ECO:0000256" key="1">
    <source>
        <dbReference type="ARBA" id="ARBA00001933"/>
    </source>
</evidence>
<name>A0AAN6THJ9_9PEZI</name>
<comment type="caution">
    <text evidence="6">The sequence shown here is derived from an EMBL/GenBank/DDBJ whole genome shotgun (WGS) entry which is preliminary data.</text>
</comment>
<proteinExistence type="inferred from homology"/>
<dbReference type="GO" id="GO:0003941">
    <property type="term" value="F:L-serine ammonia-lyase activity"/>
    <property type="evidence" value="ECO:0007669"/>
    <property type="project" value="TreeGrafter"/>
</dbReference>
<dbReference type="GO" id="GO:0018114">
    <property type="term" value="F:threonine racemase activity"/>
    <property type="evidence" value="ECO:0007669"/>
    <property type="project" value="TreeGrafter"/>
</dbReference>
<gene>
    <name evidence="6" type="ORF">N656DRAFT_778069</name>
</gene>
<dbReference type="PANTHER" id="PTHR43050">
    <property type="entry name" value="SERINE / THREONINE RACEMASE FAMILY MEMBER"/>
    <property type="match status" value="1"/>
</dbReference>
<dbReference type="Proteomes" id="UP001302812">
    <property type="component" value="Unassembled WGS sequence"/>
</dbReference>
<comment type="similarity">
    <text evidence="2">Belongs to the serine/threonine dehydratase family.</text>
</comment>
<dbReference type="FunFam" id="3.40.50.1100:FF:000005">
    <property type="entry name" value="Threonine dehydratase catabolic"/>
    <property type="match status" value="1"/>
</dbReference>
<dbReference type="PANTHER" id="PTHR43050:SF1">
    <property type="entry name" value="SERINE RACEMASE"/>
    <property type="match status" value="1"/>
</dbReference>
<evidence type="ECO:0000256" key="3">
    <source>
        <dbReference type="ARBA" id="ARBA00022898"/>
    </source>
</evidence>
<evidence type="ECO:0000313" key="7">
    <source>
        <dbReference type="Proteomes" id="UP001302812"/>
    </source>
</evidence>
<keyword evidence="7" id="KW-1185">Reference proteome</keyword>
<comment type="cofactor">
    <cofactor evidence="1">
        <name>pyridoxal 5'-phosphate</name>
        <dbReference type="ChEBI" id="CHEBI:597326"/>
    </cofactor>
</comment>
<organism evidence="6 7">
    <name type="scientific">Canariomyces notabilis</name>
    <dbReference type="NCBI Taxonomy" id="2074819"/>
    <lineage>
        <taxon>Eukaryota</taxon>
        <taxon>Fungi</taxon>
        <taxon>Dikarya</taxon>
        <taxon>Ascomycota</taxon>
        <taxon>Pezizomycotina</taxon>
        <taxon>Sordariomycetes</taxon>
        <taxon>Sordariomycetidae</taxon>
        <taxon>Sordariales</taxon>
        <taxon>Chaetomiaceae</taxon>
        <taxon>Canariomyces</taxon>
    </lineage>
</organism>